<keyword evidence="5" id="KW-0328">Glycosyltransferase</keyword>
<dbReference type="Gene3D" id="3.90.550.10">
    <property type="entry name" value="Spore Coat Polysaccharide Biosynthesis Protein SpsA, Chain A"/>
    <property type="match status" value="1"/>
</dbReference>
<dbReference type="GO" id="GO:0004581">
    <property type="term" value="F:dolichyl-phosphate beta-glucosyltransferase activity"/>
    <property type="evidence" value="ECO:0007669"/>
    <property type="project" value="UniProtKB-EC"/>
</dbReference>
<keyword evidence="11 13" id="KW-0472">Membrane</keyword>
<evidence type="ECO:0000259" key="14">
    <source>
        <dbReference type="Pfam" id="PF00535"/>
    </source>
</evidence>
<dbReference type="InterPro" id="IPR029044">
    <property type="entry name" value="Nucleotide-diphossugar_trans"/>
</dbReference>
<dbReference type="Pfam" id="PF00535">
    <property type="entry name" value="Glycos_transf_2"/>
    <property type="match status" value="1"/>
</dbReference>
<keyword evidence="7 13" id="KW-0812">Transmembrane</keyword>
<reference evidence="15" key="1">
    <citation type="journal article" date="2021" name="Open Biol.">
        <title>Shared evolutionary footprints suggest mitochondrial oxidative damage underlies multiple complex I losses in fungi.</title>
        <authorList>
            <person name="Schikora-Tamarit M.A."/>
            <person name="Marcet-Houben M."/>
            <person name="Nosek J."/>
            <person name="Gabaldon T."/>
        </authorList>
    </citation>
    <scope>NUCLEOTIDE SEQUENCE</scope>
    <source>
        <strain evidence="15">CBS6341</strain>
    </source>
</reference>
<dbReference type="PANTHER" id="PTHR10859:SF91">
    <property type="entry name" value="DOLICHYL-PHOSPHATE BETA-GLUCOSYLTRANSFERASE"/>
    <property type="match status" value="1"/>
</dbReference>
<comment type="catalytic activity">
    <reaction evidence="12">
        <text>a di-trans,poly-cis-dolichyl phosphate + UDP-alpha-D-glucose = a di-trans,poly-cis-dolichyl beta-D-glucosyl phosphate + UDP</text>
        <dbReference type="Rhea" id="RHEA:15401"/>
        <dbReference type="Rhea" id="RHEA-COMP:19498"/>
        <dbReference type="Rhea" id="RHEA-COMP:19502"/>
        <dbReference type="ChEBI" id="CHEBI:57525"/>
        <dbReference type="ChEBI" id="CHEBI:57683"/>
        <dbReference type="ChEBI" id="CHEBI:58223"/>
        <dbReference type="ChEBI" id="CHEBI:58885"/>
        <dbReference type="EC" id="2.4.1.117"/>
    </reaction>
    <physiologicalReaction direction="left-to-right" evidence="12">
        <dbReference type="Rhea" id="RHEA:15402"/>
    </physiologicalReaction>
</comment>
<comment type="similarity">
    <text evidence="3">Belongs to the glycosyltransferase 2 family.</text>
</comment>
<organism evidence="15 16">
    <name type="scientific">Wickerhamomyces mucosus</name>
    <dbReference type="NCBI Taxonomy" id="1378264"/>
    <lineage>
        <taxon>Eukaryota</taxon>
        <taxon>Fungi</taxon>
        <taxon>Dikarya</taxon>
        <taxon>Ascomycota</taxon>
        <taxon>Saccharomycotina</taxon>
        <taxon>Saccharomycetes</taxon>
        <taxon>Phaffomycetales</taxon>
        <taxon>Wickerhamomycetaceae</taxon>
        <taxon>Wickerhamomyces</taxon>
    </lineage>
</organism>
<name>A0A9P8PJU6_9ASCO</name>
<evidence type="ECO:0000256" key="13">
    <source>
        <dbReference type="SAM" id="Phobius"/>
    </source>
</evidence>
<evidence type="ECO:0000256" key="9">
    <source>
        <dbReference type="ARBA" id="ARBA00022968"/>
    </source>
</evidence>
<evidence type="ECO:0000256" key="3">
    <source>
        <dbReference type="ARBA" id="ARBA00006739"/>
    </source>
</evidence>
<feature type="transmembrane region" description="Helical" evidence="13">
    <location>
        <begin position="6"/>
        <end position="29"/>
    </location>
</feature>
<reference evidence="15" key="2">
    <citation type="submission" date="2021-01" db="EMBL/GenBank/DDBJ databases">
        <authorList>
            <person name="Schikora-Tamarit M.A."/>
        </authorList>
    </citation>
    <scope>NUCLEOTIDE SEQUENCE</scope>
    <source>
        <strain evidence="15">CBS6341</strain>
    </source>
</reference>
<comment type="pathway">
    <text evidence="2">Protein modification; protein glycosylation.</text>
</comment>
<keyword evidence="9" id="KW-0735">Signal-anchor</keyword>
<evidence type="ECO:0000256" key="11">
    <source>
        <dbReference type="ARBA" id="ARBA00023136"/>
    </source>
</evidence>
<evidence type="ECO:0000256" key="2">
    <source>
        <dbReference type="ARBA" id="ARBA00004922"/>
    </source>
</evidence>
<comment type="subcellular location">
    <subcellularLocation>
        <location evidence="1">Endoplasmic reticulum membrane</location>
        <topology evidence="1">Single-pass membrane protein</topology>
    </subcellularLocation>
</comment>
<evidence type="ECO:0000256" key="5">
    <source>
        <dbReference type="ARBA" id="ARBA00022676"/>
    </source>
</evidence>
<evidence type="ECO:0000256" key="8">
    <source>
        <dbReference type="ARBA" id="ARBA00022824"/>
    </source>
</evidence>
<dbReference type="GO" id="GO:0005789">
    <property type="term" value="C:endoplasmic reticulum membrane"/>
    <property type="evidence" value="ECO:0007669"/>
    <property type="project" value="UniProtKB-SubCell"/>
</dbReference>
<evidence type="ECO:0000256" key="10">
    <source>
        <dbReference type="ARBA" id="ARBA00022989"/>
    </source>
</evidence>
<keyword evidence="10 13" id="KW-1133">Transmembrane helix</keyword>
<keyword evidence="16" id="KW-1185">Reference proteome</keyword>
<dbReference type="AlphaFoldDB" id="A0A9P8PJU6"/>
<dbReference type="EMBL" id="JAEUBF010001046">
    <property type="protein sequence ID" value="KAH3673147.1"/>
    <property type="molecule type" value="Genomic_DNA"/>
</dbReference>
<dbReference type="InterPro" id="IPR001173">
    <property type="entry name" value="Glyco_trans_2-like"/>
</dbReference>
<dbReference type="OrthoDB" id="3784at2759"/>
<dbReference type="CDD" id="cd04188">
    <property type="entry name" value="DPG_synthase"/>
    <property type="match status" value="1"/>
</dbReference>
<evidence type="ECO:0000256" key="1">
    <source>
        <dbReference type="ARBA" id="ARBA00004389"/>
    </source>
</evidence>
<evidence type="ECO:0000256" key="12">
    <source>
        <dbReference type="ARBA" id="ARBA00045097"/>
    </source>
</evidence>
<keyword evidence="6" id="KW-0808">Transferase</keyword>
<dbReference type="Proteomes" id="UP000769528">
    <property type="component" value="Unassembled WGS sequence"/>
</dbReference>
<evidence type="ECO:0000313" key="16">
    <source>
        <dbReference type="Proteomes" id="UP000769528"/>
    </source>
</evidence>
<accession>A0A9P8PJU6</accession>
<dbReference type="InterPro" id="IPR035518">
    <property type="entry name" value="DPG_synthase"/>
</dbReference>
<proteinExistence type="inferred from homology"/>
<keyword evidence="8" id="KW-0256">Endoplasmic reticulum</keyword>
<evidence type="ECO:0000256" key="4">
    <source>
        <dbReference type="ARBA" id="ARBA00012583"/>
    </source>
</evidence>
<sequence>MVNNTGLFVYFGSGLFVTLSFVYSVIIFFSHKPRAIHDSELYYETVLLNNKGIDPIKYRLPDHSKESLNPLDNIKVSLVIPCYNEIKRLKIMLDEAIGYLQENYDSEWEIIIVDDGSSDGTADYSLELANEVFKLKPGQIRVVKLVKNRGKGGAVAHGLKFIRGEFGIFADADGASKFSDLSKLVQSISSFPKETGAIAIGSRAHMVTSDAVVKRSLIRNFLMYSLHTLVFIFGIREIKDTQCGFKLFNRKAIWEIFPYLHTEGWIFDVEVLIIAIRKKIPIKEVPISWHEVDGSKVDLARDSINMAIDLVITRLAYILGIYRDTK</sequence>
<gene>
    <name evidence="15" type="ORF">WICMUC_003870</name>
</gene>
<dbReference type="SUPFAM" id="SSF53448">
    <property type="entry name" value="Nucleotide-diphospho-sugar transferases"/>
    <property type="match status" value="1"/>
</dbReference>
<evidence type="ECO:0000256" key="6">
    <source>
        <dbReference type="ARBA" id="ARBA00022679"/>
    </source>
</evidence>
<comment type="caution">
    <text evidence="15">The sequence shown here is derived from an EMBL/GenBank/DDBJ whole genome shotgun (WGS) entry which is preliminary data.</text>
</comment>
<protein>
    <recommendedName>
        <fullName evidence="4">dolichyl-phosphate beta-glucosyltransferase</fullName>
        <ecNumber evidence="4">2.4.1.117</ecNumber>
    </recommendedName>
</protein>
<dbReference type="GO" id="GO:0006487">
    <property type="term" value="P:protein N-linked glycosylation"/>
    <property type="evidence" value="ECO:0007669"/>
    <property type="project" value="TreeGrafter"/>
</dbReference>
<feature type="domain" description="Glycosyltransferase 2-like" evidence="14">
    <location>
        <begin position="77"/>
        <end position="257"/>
    </location>
</feature>
<evidence type="ECO:0000256" key="7">
    <source>
        <dbReference type="ARBA" id="ARBA00022692"/>
    </source>
</evidence>
<dbReference type="PANTHER" id="PTHR10859">
    <property type="entry name" value="GLYCOSYL TRANSFERASE"/>
    <property type="match status" value="1"/>
</dbReference>
<dbReference type="EC" id="2.4.1.117" evidence="4"/>
<evidence type="ECO:0000313" key="15">
    <source>
        <dbReference type="EMBL" id="KAH3673147.1"/>
    </source>
</evidence>